<feature type="region of interest" description="Disordered" evidence="5">
    <location>
        <begin position="304"/>
        <end position="327"/>
    </location>
</feature>
<dbReference type="InterPro" id="IPR050389">
    <property type="entry name" value="LysR-type_TF"/>
</dbReference>
<name>A0A5E6SA87_PSEFL</name>
<dbReference type="PROSITE" id="PS50931">
    <property type="entry name" value="HTH_LYSR"/>
    <property type="match status" value="1"/>
</dbReference>
<dbReference type="GO" id="GO:0003677">
    <property type="term" value="F:DNA binding"/>
    <property type="evidence" value="ECO:0007669"/>
    <property type="project" value="UniProtKB-KW"/>
</dbReference>
<protein>
    <submittedName>
        <fullName evidence="7">Nodulation protein D 2</fullName>
    </submittedName>
</protein>
<feature type="compositionally biased region" description="Basic and acidic residues" evidence="5">
    <location>
        <begin position="318"/>
        <end position="327"/>
    </location>
</feature>
<dbReference type="CDD" id="cd08460">
    <property type="entry name" value="PBP2_DntR_like_1"/>
    <property type="match status" value="1"/>
</dbReference>
<dbReference type="InterPro" id="IPR036388">
    <property type="entry name" value="WH-like_DNA-bd_sf"/>
</dbReference>
<dbReference type="AlphaFoldDB" id="A0A5E6SA87"/>
<dbReference type="OrthoDB" id="8717159at2"/>
<keyword evidence="4" id="KW-0804">Transcription</keyword>
<evidence type="ECO:0000256" key="1">
    <source>
        <dbReference type="ARBA" id="ARBA00009437"/>
    </source>
</evidence>
<evidence type="ECO:0000256" key="2">
    <source>
        <dbReference type="ARBA" id="ARBA00023015"/>
    </source>
</evidence>
<dbReference type="Proteomes" id="UP000326729">
    <property type="component" value="Unassembled WGS sequence"/>
</dbReference>
<gene>
    <name evidence="7" type="primary">nodD2_4</name>
    <name evidence="7" type="ORF">PS659_02172</name>
</gene>
<keyword evidence="3" id="KW-0238">DNA-binding</keyword>
<comment type="similarity">
    <text evidence="1">Belongs to the LysR transcriptional regulatory family.</text>
</comment>
<accession>A0A5E6SA87</accession>
<keyword evidence="2" id="KW-0805">Transcription regulation</keyword>
<dbReference type="GO" id="GO:0003700">
    <property type="term" value="F:DNA-binding transcription factor activity"/>
    <property type="evidence" value="ECO:0007669"/>
    <property type="project" value="InterPro"/>
</dbReference>
<proteinExistence type="inferred from homology"/>
<dbReference type="SUPFAM" id="SSF53850">
    <property type="entry name" value="Periplasmic binding protein-like II"/>
    <property type="match status" value="1"/>
</dbReference>
<dbReference type="EMBL" id="CABVGY010000010">
    <property type="protein sequence ID" value="VVM77531.1"/>
    <property type="molecule type" value="Genomic_DNA"/>
</dbReference>
<dbReference type="SUPFAM" id="SSF46785">
    <property type="entry name" value="Winged helix' DNA-binding domain"/>
    <property type="match status" value="1"/>
</dbReference>
<dbReference type="InterPro" id="IPR005119">
    <property type="entry name" value="LysR_subst-bd"/>
</dbReference>
<dbReference type="Pfam" id="PF00126">
    <property type="entry name" value="HTH_1"/>
    <property type="match status" value="1"/>
</dbReference>
<evidence type="ECO:0000256" key="4">
    <source>
        <dbReference type="ARBA" id="ARBA00023163"/>
    </source>
</evidence>
<evidence type="ECO:0000313" key="7">
    <source>
        <dbReference type="EMBL" id="VVM77531.1"/>
    </source>
</evidence>
<sequence>MQLPDMNLLVALDALLDEGSVVGAARRMNLSPAAMSRTLTRIREAIGDPILVRAGRGLVPTPRALALREQVRSVVEQAGLLFRSADAVELSSLRRRFSIRANDFFVGVYGGKLFDTLDRQAPHCELRFVPEGDGDDEALREGRIDLSISNTRPLTPEVKIQNLFSTHFVGLVREDHPLLDEEITAERYAGYSHISMSRRGIARGPIDTALNALGLERRVAVIAPSFHAAMFALPDSDLILPVPKEALLSVRRLGLKLRSFDLPIPLPTLMLTQAWHPRFDKDPAHRWLRETLKSCCDETWLAAQPEGHREPSPCGSELARDSGRSAN</sequence>
<dbReference type="Pfam" id="PF03466">
    <property type="entry name" value="LysR_substrate"/>
    <property type="match status" value="1"/>
</dbReference>
<dbReference type="Gene3D" id="3.40.190.10">
    <property type="entry name" value="Periplasmic binding protein-like II"/>
    <property type="match status" value="2"/>
</dbReference>
<feature type="domain" description="HTH lysR-type" evidence="6">
    <location>
        <begin position="4"/>
        <end position="61"/>
    </location>
</feature>
<evidence type="ECO:0000256" key="3">
    <source>
        <dbReference type="ARBA" id="ARBA00023125"/>
    </source>
</evidence>
<dbReference type="InterPro" id="IPR036390">
    <property type="entry name" value="WH_DNA-bd_sf"/>
</dbReference>
<dbReference type="PANTHER" id="PTHR30118:SF15">
    <property type="entry name" value="TRANSCRIPTIONAL REGULATORY PROTEIN"/>
    <property type="match status" value="1"/>
</dbReference>
<evidence type="ECO:0000259" key="6">
    <source>
        <dbReference type="PROSITE" id="PS50931"/>
    </source>
</evidence>
<evidence type="ECO:0000313" key="8">
    <source>
        <dbReference type="Proteomes" id="UP000326729"/>
    </source>
</evidence>
<dbReference type="Gene3D" id="1.10.10.10">
    <property type="entry name" value="Winged helix-like DNA-binding domain superfamily/Winged helix DNA-binding domain"/>
    <property type="match status" value="1"/>
</dbReference>
<evidence type="ECO:0000256" key="5">
    <source>
        <dbReference type="SAM" id="MobiDB-lite"/>
    </source>
</evidence>
<reference evidence="7 8" key="1">
    <citation type="submission" date="2019-09" db="EMBL/GenBank/DDBJ databases">
        <authorList>
            <person name="Chandra G."/>
            <person name="Truman W A."/>
        </authorList>
    </citation>
    <scope>NUCLEOTIDE SEQUENCE [LARGE SCALE GENOMIC DNA]</scope>
    <source>
        <strain evidence="7">PS659</strain>
    </source>
</reference>
<dbReference type="PANTHER" id="PTHR30118">
    <property type="entry name" value="HTH-TYPE TRANSCRIPTIONAL REGULATOR LEUO-RELATED"/>
    <property type="match status" value="1"/>
</dbReference>
<dbReference type="RefSeq" id="WP_150716070.1">
    <property type="nucleotide sequence ID" value="NZ_CABVGY010000010.1"/>
</dbReference>
<dbReference type="InterPro" id="IPR000847">
    <property type="entry name" value="LysR_HTH_N"/>
</dbReference>
<organism evidence="7 8">
    <name type="scientific">Pseudomonas fluorescens</name>
    <dbReference type="NCBI Taxonomy" id="294"/>
    <lineage>
        <taxon>Bacteria</taxon>
        <taxon>Pseudomonadati</taxon>
        <taxon>Pseudomonadota</taxon>
        <taxon>Gammaproteobacteria</taxon>
        <taxon>Pseudomonadales</taxon>
        <taxon>Pseudomonadaceae</taxon>
        <taxon>Pseudomonas</taxon>
    </lineage>
</organism>